<evidence type="ECO:0000256" key="1">
    <source>
        <dbReference type="SAM" id="MobiDB-lite"/>
    </source>
</evidence>
<feature type="compositionally biased region" description="Gly residues" evidence="1">
    <location>
        <begin position="162"/>
        <end position="175"/>
    </location>
</feature>
<dbReference type="EMBL" id="QUAL01000255">
    <property type="protein sequence ID" value="RIQ16365.1"/>
    <property type="molecule type" value="Genomic_DNA"/>
</dbReference>
<evidence type="ECO:0000313" key="4">
    <source>
        <dbReference type="Proteomes" id="UP000284057"/>
    </source>
</evidence>
<dbReference type="InterPro" id="IPR004879">
    <property type="entry name" value="Ssp411-like_TRX"/>
</dbReference>
<keyword evidence="4" id="KW-1185">Reference proteome</keyword>
<dbReference type="PANTHER" id="PTHR42899:SF1">
    <property type="entry name" value="SPERMATOGENESIS-ASSOCIATED PROTEIN 20"/>
    <property type="match status" value="1"/>
</dbReference>
<dbReference type="InterPro" id="IPR024705">
    <property type="entry name" value="Ssp411"/>
</dbReference>
<evidence type="ECO:0000259" key="2">
    <source>
        <dbReference type="Pfam" id="PF03190"/>
    </source>
</evidence>
<dbReference type="PANTHER" id="PTHR42899">
    <property type="entry name" value="SPERMATOGENESIS-ASSOCIATED PROTEIN 20"/>
    <property type="match status" value="1"/>
</dbReference>
<dbReference type="OrthoDB" id="9762614at2"/>
<comment type="caution">
    <text evidence="3">The sequence shown here is derived from an EMBL/GenBank/DDBJ whole genome shotgun (WGS) entry which is preliminary data.</text>
</comment>
<proteinExistence type="predicted"/>
<organism evidence="3 4">
    <name type="scientific">Jiangella rhizosphaerae</name>
    <dbReference type="NCBI Taxonomy" id="2293569"/>
    <lineage>
        <taxon>Bacteria</taxon>
        <taxon>Bacillati</taxon>
        <taxon>Actinomycetota</taxon>
        <taxon>Actinomycetes</taxon>
        <taxon>Jiangellales</taxon>
        <taxon>Jiangellaceae</taxon>
        <taxon>Jiangella</taxon>
    </lineage>
</organism>
<dbReference type="Proteomes" id="UP000284057">
    <property type="component" value="Unassembled WGS sequence"/>
</dbReference>
<evidence type="ECO:0000313" key="3">
    <source>
        <dbReference type="EMBL" id="RIQ16365.1"/>
    </source>
</evidence>
<reference evidence="3 4" key="1">
    <citation type="submission" date="2018-09" db="EMBL/GenBank/DDBJ databases">
        <title>Isolation, diversity and antifungal activity of actinobacteria from wheat.</title>
        <authorList>
            <person name="Han C."/>
        </authorList>
    </citation>
    <scope>NUCLEOTIDE SEQUENCE [LARGE SCALE GENOMIC DNA]</scope>
    <source>
        <strain evidence="3 4">NEAU-YY265</strain>
    </source>
</reference>
<protein>
    <submittedName>
        <fullName evidence="3">Thioredoxin domain-containing protein</fullName>
    </submittedName>
</protein>
<name>A0A418KK87_9ACTN</name>
<dbReference type="SUPFAM" id="SSF52833">
    <property type="entry name" value="Thioredoxin-like"/>
    <property type="match status" value="1"/>
</dbReference>
<dbReference type="AlphaFoldDB" id="A0A418KK87"/>
<dbReference type="CDD" id="cd02955">
    <property type="entry name" value="SSP411"/>
    <property type="match status" value="1"/>
</dbReference>
<dbReference type="RefSeq" id="WP_147375461.1">
    <property type="nucleotide sequence ID" value="NZ_QUAL01000255.1"/>
</dbReference>
<feature type="domain" description="Spermatogenesis-associated protein 20-like TRX" evidence="2">
    <location>
        <begin position="2"/>
        <end position="163"/>
    </location>
</feature>
<accession>A0A418KK87</accession>
<dbReference type="InterPro" id="IPR036249">
    <property type="entry name" value="Thioredoxin-like_sf"/>
</dbReference>
<sequence length="183" mass="20067">MPNRLASATSPYLLQHADNPVDWWEWGDDAFAEARRRDVPVLLSVGYAACHWCHVMAHESFEDERVAAYLNAHFVAVKVDREERPDVDAVYMESVQALTGQGGWPMTAFLTPDGKPFYAGTYFPPQPRHGLPSFSQLLQAVDEAWTRRRGDVTESAQRIGAALGGGARVGSGDGPPGADRLDA</sequence>
<feature type="non-terminal residue" evidence="3">
    <location>
        <position position="183"/>
    </location>
</feature>
<dbReference type="Gene3D" id="3.40.30.10">
    <property type="entry name" value="Glutaredoxin"/>
    <property type="match status" value="1"/>
</dbReference>
<feature type="region of interest" description="Disordered" evidence="1">
    <location>
        <begin position="157"/>
        <end position="183"/>
    </location>
</feature>
<dbReference type="Pfam" id="PF03190">
    <property type="entry name" value="Thioredox_DsbH"/>
    <property type="match status" value="1"/>
</dbReference>
<gene>
    <name evidence="3" type="ORF">DY240_22925</name>
</gene>